<feature type="transmembrane region" description="Helical" evidence="1">
    <location>
        <begin position="840"/>
        <end position="859"/>
    </location>
</feature>
<protein>
    <submittedName>
        <fullName evidence="2">Uncharacterized protein</fullName>
    </submittedName>
</protein>
<proteinExistence type="predicted"/>
<feature type="transmembrane region" description="Helical" evidence="1">
    <location>
        <begin position="650"/>
        <end position="669"/>
    </location>
</feature>
<feature type="transmembrane region" description="Helical" evidence="1">
    <location>
        <begin position="331"/>
        <end position="350"/>
    </location>
</feature>
<feature type="transmembrane region" description="Helical" evidence="1">
    <location>
        <begin position="525"/>
        <end position="545"/>
    </location>
</feature>
<sequence>LIVAIIAELINNSIGMASKPKSKVFILKDNLKLPEDNFDVKSGSNLVRHYVIPLLSMFHWTLLVPHKIAYNEGRGCCVKIKGSFLRRLISGIVDIFVFLFLFRCIVFASNSSASSALGTVYMIMYSTFTLYVVAFFHFGWTKTDQLVDLLNEINSMAEYMGRSFGTPIKCSTGEKVAIYMFITLCIIFSFVYALVTTAKVLWNSILFAFAGSGGGWTNLGEILYQNVTKPSAVIAISTLTHFYGDLEPNLDSVPAPLIIIFGVTELVIGLIDSCFWVFISCALFLWARLFGKLFEIFLCKVKTCNYLESNILQDIHDFNRLTIILDKFNEIYGNITFFATMAGIINGSVTSGRVVLNVEWTFANKFISLGALILLVFVLIAGSKVNNLAKEYGTILKQQYTNQRGLIWDKKEANSEISYGLAIVFHEIQTNSVGMQGAGFFTISYSFIGTAVSALATYTVLMLQWGSVDDRVSSEVPEFSEMVSKSQLFMLREQRGLDIMMDNFKLSSNNHPDLSSESNNLVGNYVIPLLSVFRLSLLFPHKIIYDKEKGCCVKIKGSIPRRVISGFVDIIVLLILVRGAVFTSAISASSALGALYLITYAIFAGFSINVFHFGWTKMDQVVQLLNDINSLAEYMGSFGAPIKCKTKEKVFIYGSITVSIVFTFLYATVSMSGNTLWNSIRFAFAEGGGGWTNLGEILYQNVTMRSASTAVSTFTMIYGEMHPSLDFSRPVVIILGISEQIAEVLNSCFWVFTFCALFLWATLFGRLFEIFLYKVKTCSYLGNTILQDIHDFNRLTIILDKFNEIYGNLTFCGTIAGIINGSVTAGEVVLNNEWTVGGKFISLGALIPLIFLLLAGSRVNHLANEYGSVLKQQYTSQRGSLWDKKEMNFQVSYGLAVVFHEIQKNSVGIQGGGYFTISYSFIGTAVSALATYAVLMLQWGAVDGKKN</sequence>
<feature type="transmembrane region" description="Helical" evidence="1">
    <location>
        <begin position="257"/>
        <end position="286"/>
    </location>
</feature>
<dbReference type="OrthoDB" id="6478931at2759"/>
<feature type="transmembrane region" description="Helical" evidence="1">
    <location>
        <begin position="749"/>
        <end position="768"/>
    </location>
</feature>
<feature type="transmembrane region" description="Helical" evidence="1">
    <location>
        <begin position="176"/>
        <end position="195"/>
    </location>
</feature>
<dbReference type="AlphaFoldDB" id="A0A226EH17"/>
<keyword evidence="1" id="KW-0472">Membrane</keyword>
<feature type="transmembrane region" description="Helical" evidence="1">
    <location>
        <begin position="88"/>
        <end position="108"/>
    </location>
</feature>
<accession>A0A226EH17</accession>
<organism evidence="2 3">
    <name type="scientific">Folsomia candida</name>
    <name type="common">Springtail</name>
    <dbReference type="NCBI Taxonomy" id="158441"/>
    <lineage>
        <taxon>Eukaryota</taxon>
        <taxon>Metazoa</taxon>
        <taxon>Ecdysozoa</taxon>
        <taxon>Arthropoda</taxon>
        <taxon>Hexapoda</taxon>
        <taxon>Collembola</taxon>
        <taxon>Entomobryomorpha</taxon>
        <taxon>Isotomoidea</taxon>
        <taxon>Isotomidae</taxon>
        <taxon>Proisotominae</taxon>
        <taxon>Folsomia</taxon>
    </lineage>
</organism>
<feature type="non-terminal residue" evidence="2">
    <location>
        <position position="1"/>
    </location>
</feature>
<evidence type="ECO:0000313" key="2">
    <source>
        <dbReference type="EMBL" id="OXA56437.1"/>
    </source>
</evidence>
<evidence type="ECO:0000256" key="1">
    <source>
        <dbReference type="SAM" id="Phobius"/>
    </source>
</evidence>
<gene>
    <name evidence="2" type="ORF">Fcan01_09379</name>
</gene>
<feature type="transmembrane region" description="Helical" evidence="1">
    <location>
        <begin position="120"/>
        <end position="140"/>
    </location>
</feature>
<feature type="transmembrane region" description="Helical" evidence="1">
    <location>
        <begin position="566"/>
        <end position="588"/>
    </location>
</feature>
<name>A0A226EH17_FOLCA</name>
<evidence type="ECO:0000313" key="3">
    <source>
        <dbReference type="Proteomes" id="UP000198287"/>
    </source>
</evidence>
<keyword evidence="3" id="KW-1185">Reference proteome</keyword>
<feature type="transmembrane region" description="Helical" evidence="1">
    <location>
        <begin position="438"/>
        <end position="461"/>
    </location>
</feature>
<keyword evidence="1" id="KW-0812">Transmembrane</keyword>
<reference evidence="2 3" key="1">
    <citation type="submission" date="2015-12" db="EMBL/GenBank/DDBJ databases">
        <title>The genome of Folsomia candida.</title>
        <authorList>
            <person name="Faddeeva A."/>
            <person name="Derks M.F."/>
            <person name="Anvar Y."/>
            <person name="Smit S."/>
            <person name="Van Straalen N."/>
            <person name="Roelofs D."/>
        </authorList>
    </citation>
    <scope>NUCLEOTIDE SEQUENCE [LARGE SCALE GENOMIC DNA]</scope>
    <source>
        <strain evidence="2 3">VU population</strain>
        <tissue evidence="2">Whole body</tissue>
    </source>
</reference>
<feature type="transmembrane region" description="Helical" evidence="1">
    <location>
        <begin position="594"/>
        <end position="615"/>
    </location>
</feature>
<keyword evidence="1" id="KW-1133">Transmembrane helix</keyword>
<comment type="caution">
    <text evidence="2">The sequence shown here is derived from an EMBL/GenBank/DDBJ whole genome shotgun (WGS) entry which is preliminary data.</text>
</comment>
<dbReference type="Proteomes" id="UP000198287">
    <property type="component" value="Unassembled WGS sequence"/>
</dbReference>
<feature type="transmembrane region" description="Helical" evidence="1">
    <location>
        <begin position="914"/>
        <end position="937"/>
    </location>
</feature>
<dbReference type="EMBL" id="LNIX01000004">
    <property type="protein sequence ID" value="OXA56437.1"/>
    <property type="molecule type" value="Genomic_DNA"/>
</dbReference>
<feature type="transmembrane region" description="Helical" evidence="1">
    <location>
        <begin position="362"/>
        <end position="382"/>
    </location>
</feature>